<evidence type="ECO:0000313" key="1">
    <source>
        <dbReference type="EMBL" id="KAF6024451.1"/>
    </source>
</evidence>
<gene>
    <name evidence="1" type="ORF">EB796_017244</name>
</gene>
<evidence type="ECO:0000313" key="2">
    <source>
        <dbReference type="Proteomes" id="UP000593567"/>
    </source>
</evidence>
<proteinExistence type="predicted"/>
<sequence length="98" mass="11253">MDMEETREEEIKESTKLISRAKSIKEKWQPNWNRRDMSLLVLVVLAQGGSVCSDSFLYPFFPEEALRRGLTQTYIGVVFSSYEMARFVTSPIAGSLVR</sequence>
<name>A0A7J7JFS1_BUGNE</name>
<evidence type="ECO:0008006" key="3">
    <source>
        <dbReference type="Google" id="ProtNLM"/>
    </source>
</evidence>
<organism evidence="1 2">
    <name type="scientific">Bugula neritina</name>
    <name type="common">Brown bryozoan</name>
    <name type="synonym">Sertularia neritina</name>
    <dbReference type="NCBI Taxonomy" id="10212"/>
    <lineage>
        <taxon>Eukaryota</taxon>
        <taxon>Metazoa</taxon>
        <taxon>Spiralia</taxon>
        <taxon>Lophotrochozoa</taxon>
        <taxon>Bryozoa</taxon>
        <taxon>Gymnolaemata</taxon>
        <taxon>Cheilostomatida</taxon>
        <taxon>Flustrina</taxon>
        <taxon>Buguloidea</taxon>
        <taxon>Bugulidae</taxon>
        <taxon>Bugula</taxon>
    </lineage>
</organism>
<dbReference type="Proteomes" id="UP000593567">
    <property type="component" value="Unassembled WGS sequence"/>
</dbReference>
<dbReference type="EMBL" id="VXIV02002578">
    <property type="protein sequence ID" value="KAF6024451.1"/>
    <property type="molecule type" value="Genomic_DNA"/>
</dbReference>
<dbReference type="InterPro" id="IPR036259">
    <property type="entry name" value="MFS_trans_sf"/>
</dbReference>
<dbReference type="OrthoDB" id="446368at2759"/>
<reference evidence="1" key="1">
    <citation type="submission" date="2020-06" db="EMBL/GenBank/DDBJ databases">
        <title>Draft genome of Bugula neritina, a colonial animal packing powerful symbionts and potential medicines.</title>
        <authorList>
            <person name="Rayko M."/>
        </authorList>
    </citation>
    <scope>NUCLEOTIDE SEQUENCE [LARGE SCALE GENOMIC DNA]</scope>
    <source>
        <strain evidence="1">Kwan_BN1</strain>
    </source>
</reference>
<dbReference type="SUPFAM" id="SSF103473">
    <property type="entry name" value="MFS general substrate transporter"/>
    <property type="match status" value="1"/>
</dbReference>
<dbReference type="AlphaFoldDB" id="A0A7J7JFS1"/>
<keyword evidence="2" id="KW-1185">Reference proteome</keyword>
<comment type="caution">
    <text evidence="1">The sequence shown here is derived from an EMBL/GenBank/DDBJ whole genome shotgun (WGS) entry which is preliminary data.</text>
</comment>
<protein>
    <recommendedName>
        <fullName evidence="3">Major facilitator superfamily (MFS) profile domain-containing protein</fullName>
    </recommendedName>
</protein>
<accession>A0A7J7JFS1</accession>